<dbReference type="RefSeq" id="XP_067490400.1">
    <property type="nucleotide sequence ID" value="XM_067632096.1"/>
</dbReference>
<evidence type="ECO:0000313" key="1">
    <source>
        <dbReference type="EMBL" id="RVD84856.1"/>
    </source>
</evidence>
<name>A0A437A1B6_ARTFL</name>
<sequence>MIKLGGLIESIEKPNVYRTKTLPPDEKSIRKGNSKPYKEFLAGTFGFGGGIFTEFLKVISGISAIAELVGSSAETMEIECRKLETKCFEPTPEYLRQALSNALKDGVTARYLRSRYFGTEKKLFMITGIKTAEGVTISTTSKRNNGFLNQVGIDTTMAGIPVGFGAKIEIVRGDLRMTTIKTEGPIILAYRVAEIIKKFRGDAKTKDYKRGALMGGRFARPDQVDEFELDTQGFDNDDFVDFGIEQEIPVTITPVTMCAEDVKS</sequence>
<accession>A0A437A1B6</accession>
<dbReference type="AlphaFoldDB" id="A0A437A1B6"/>
<organism evidence="1 2">
    <name type="scientific">Arthrobotrys flagrans</name>
    <name type="common">Nematode-trapping fungus</name>
    <name type="synonym">Trichothecium flagrans</name>
    <dbReference type="NCBI Taxonomy" id="97331"/>
    <lineage>
        <taxon>Eukaryota</taxon>
        <taxon>Fungi</taxon>
        <taxon>Dikarya</taxon>
        <taxon>Ascomycota</taxon>
        <taxon>Pezizomycotina</taxon>
        <taxon>Orbiliomycetes</taxon>
        <taxon>Orbiliales</taxon>
        <taxon>Orbiliaceae</taxon>
        <taxon>Arthrobotrys</taxon>
    </lineage>
</organism>
<dbReference type="VEuPathDB" id="FungiDB:DFL_003193"/>
<dbReference type="GeneID" id="93585504"/>
<gene>
    <name evidence="1" type="ORF">DFL_003193</name>
</gene>
<dbReference type="OrthoDB" id="4500473at2759"/>
<reference evidence="1 2" key="1">
    <citation type="submission" date="2019-01" db="EMBL/GenBank/DDBJ databases">
        <title>Intercellular communication is required for trap formation in the nematode-trapping fungus Duddingtonia flagrans.</title>
        <authorList>
            <person name="Youssar L."/>
            <person name="Wernet V."/>
            <person name="Hensel N."/>
            <person name="Hildebrandt H.-G."/>
            <person name="Fischer R."/>
        </authorList>
    </citation>
    <scope>NUCLEOTIDE SEQUENCE [LARGE SCALE GENOMIC DNA]</scope>
    <source>
        <strain evidence="1 2">CBS H-5679</strain>
    </source>
</reference>
<evidence type="ECO:0000313" key="2">
    <source>
        <dbReference type="Proteomes" id="UP000283090"/>
    </source>
</evidence>
<dbReference type="Proteomes" id="UP000283090">
    <property type="component" value="Unassembled WGS sequence"/>
</dbReference>
<keyword evidence="2" id="KW-1185">Reference proteome</keyword>
<proteinExistence type="predicted"/>
<protein>
    <submittedName>
        <fullName evidence="1">Uncharacterized protein</fullName>
    </submittedName>
</protein>
<dbReference type="STRING" id="97331.A0A437A1B6"/>
<dbReference type="EMBL" id="SAEB01000006">
    <property type="protein sequence ID" value="RVD84856.1"/>
    <property type="molecule type" value="Genomic_DNA"/>
</dbReference>
<comment type="caution">
    <text evidence="1">The sequence shown here is derived from an EMBL/GenBank/DDBJ whole genome shotgun (WGS) entry which is preliminary data.</text>
</comment>